<keyword evidence="5" id="KW-1185">Reference proteome</keyword>
<sequence>MADKFQLKALITGVDKLSPMLGGIRKNVAGFRKQLESSGLGKISFQDVLQGGAFAAPFVAGTQAAIEFESSMADVKKVVDFATPEQFKAMGKDVLDLSEKMPMAASGIAAIVAAGGQAGFAAGELRQFAEDAVKMGIAFDQTAEQSGEMMAKWRTSFKLTQPEVVKLADQINYLSNTGPSSAAQIADIVTRIGPLGKIAGLASGQIAAMGATLAGVGVPSEVAATGLKNFMLALTKGKAATKEQTQAFKSLRLDVQKVSEGMQKDAQGTMIDVLQRVAKVAPEKQAGLLTQLFGSESVTAIAPLLTNLDLLIKSFGDVSASTKFAGSMSKEYEARSATTANAMLLMRNRVTRLGIEIGNALLPPLNEIMTLMGPIVGQISEFASANPGLVKGILGAGLAFGVLKLGVMGAIVAMKLFDTATKMSPVGLIIRGLALAAGLLIANWQKVAPFFSALWNLIKAVAQRAQLAWDKFTQTSPVLAKSLMGAAAGFLAMRVAMLAATVAGKIFSVTLAVVRGAVIAATVATRIFNLVAKANPFILIASLIAMAAGALIANWEPALKWFKDAWDKISGWVKSIMGAFGMVGDAGMDGAVNNATDAVNNLTMQVAPARAGNGDGTLLRPRPEGERWSPQGDSLVQNAMAASQPKLQGELVMRFENPPPGLQVDKPQTNQPGLNIKPNVGTRTVGVMRP</sequence>
<gene>
    <name evidence="4" type="ORF">ACIOUF_17460</name>
</gene>
<dbReference type="Pfam" id="PF10145">
    <property type="entry name" value="PhageMin_Tail"/>
    <property type="match status" value="1"/>
</dbReference>
<name>A0ABW8DLM0_9PSED</name>
<keyword evidence="1" id="KW-1188">Viral release from host cell</keyword>
<evidence type="ECO:0000313" key="5">
    <source>
        <dbReference type="Proteomes" id="UP001617296"/>
    </source>
</evidence>
<dbReference type="EMBL" id="JBIUVY010000030">
    <property type="protein sequence ID" value="MFJ2288119.1"/>
    <property type="molecule type" value="Genomic_DNA"/>
</dbReference>
<feature type="transmembrane region" description="Helical" evidence="2">
    <location>
        <begin position="506"/>
        <end position="528"/>
    </location>
</feature>
<feature type="transmembrane region" description="Helical" evidence="2">
    <location>
        <begin position="393"/>
        <end position="414"/>
    </location>
</feature>
<dbReference type="PANTHER" id="PTHR37813">
    <property type="entry name" value="FELS-2 PROPHAGE PROTEIN"/>
    <property type="match status" value="1"/>
</dbReference>
<reference evidence="4 5" key="1">
    <citation type="submission" date="2024-10" db="EMBL/GenBank/DDBJ databases">
        <title>The Natural Products Discovery Center: Release of the First 8490 Sequenced Strains for Exploring Actinobacteria Biosynthetic Diversity.</title>
        <authorList>
            <person name="Kalkreuter E."/>
            <person name="Kautsar S.A."/>
            <person name="Yang D."/>
            <person name="Bader C.D."/>
            <person name="Teijaro C.N."/>
            <person name="Fluegel L."/>
            <person name="Davis C.M."/>
            <person name="Simpson J.R."/>
            <person name="Lauterbach L."/>
            <person name="Steele A.D."/>
            <person name="Gui C."/>
            <person name="Meng S."/>
            <person name="Li G."/>
            <person name="Viehrig K."/>
            <person name="Ye F."/>
            <person name="Su P."/>
            <person name="Kiefer A.F."/>
            <person name="Nichols A."/>
            <person name="Cepeda A.J."/>
            <person name="Yan W."/>
            <person name="Fan B."/>
            <person name="Jiang Y."/>
            <person name="Adhikari A."/>
            <person name="Zheng C.-J."/>
            <person name="Schuster L."/>
            <person name="Cowan T.M."/>
            <person name="Smanski M.J."/>
            <person name="Chevrette M.G."/>
            <person name="De Carvalho L.P.S."/>
            <person name="Shen B."/>
        </authorList>
    </citation>
    <scope>NUCLEOTIDE SEQUENCE [LARGE SCALE GENOMIC DNA]</scope>
    <source>
        <strain evidence="4 5">NPDC087689</strain>
    </source>
</reference>
<protein>
    <submittedName>
        <fullName evidence="4">Phage tail tape measure protein</fullName>
    </submittedName>
</protein>
<dbReference type="NCBIfam" id="TIGR01760">
    <property type="entry name" value="tape_meas_TP901"/>
    <property type="match status" value="1"/>
</dbReference>
<evidence type="ECO:0000256" key="2">
    <source>
        <dbReference type="SAM" id="Phobius"/>
    </source>
</evidence>
<evidence type="ECO:0000259" key="3">
    <source>
        <dbReference type="Pfam" id="PF10145"/>
    </source>
</evidence>
<dbReference type="PANTHER" id="PTHR37813:SF1">
    <property type="entry name" value="FELS-2 PROPHAGE PROTEIN"/>
    <property type="match status" value="1"/>
</dbReference>
<evidence type="ECO:0000256" key="1">
    <source>
        <dbReference type="ARBA" id="ARBA00022612"/>
    </source>
</evidence>
<dbReference type="RefSeq" id="WP_401232020.1">
    <property type="nucleotide sequence ID" value="NZ_JBIUVY010000030.1"/>
</dbReference>
<evidence type="ECO:0000313" key="4">
    <source>
        <dbReference type="EMBL" id="MFJ2288119.1"/>
    </source>
</evidence>
<organism evidence="4 5">
    <name type="scientific">Pseudomonas iridis</name>
    <dbReference type="NCBI Taxonomy" id="2710587"/>
    <lineage>
        <taxon>Bacteria</taxon>
        <taxon>Pseudomonadati</taxon>
        <taxon>Pseudomonadota</taxon>
        <taxon>Gammaproteobacteria</taxon>
        <taxon>Pseudomonadales</taxon>
        <taxon>Pseudomonadaceae</taxon>
        <taxon>Pseudomonas</taxon>
    </lineage>
</organism>
<keyword evidence="2" id="KW-1133">Transmembrane helix</keyword>
<keyword evidence="2" id="KW-0812">Transmembrane</keyword>
<feature type="transmembrane region" description="Helical" evidence="2">
    <location>
        <begin position="534"/>
        <end position="553"/>
    </location>
</feature>
<proteinExistence type="predicted"/>
<feature type="transmembrane region" description="Helical" evidence="2">
    <location>
        <begin position="426"/>
        <end position="444"/>
    </location>
</feature>
<comment type="caution">
    <text evidence="4">The sequence shown here is derived from an EMBL/GenBank/DDBJ whole genome shotgun (WGS) entry which is preliminary data.</text>
</comment>
<keyword evidence="2" id="KW-0472">Membrane</keyword>
<dbReference type="InterPro" id="IPR010090">
    <property type="entry name" value="Phage_tape_meas"/>
</dbReference>
<feature type="domain" description="Phage tail tape measure protein" evidence="3">
    <location>
        <begin position="92"/>
        <end position="294"/>
    </location>
</feature>
<accession>A0ABW8DLM0</accession>
<dbReference type="Proteomes" id="UP001617296">
    <property type="component" value="Unassembled WGS sequence"/>
</dbReference>